<protein>
    <recommendedName>
        <fullName evidence="2">prephenate dehydratase</fullName>
        <ecNumber evidence="2">4.2.1.51</ecNumber>
    </recommendedName>
</protein>
<dbReference type="Pfam" id="PF01842">
    <property type="entry name" value="ACT"/>
    <property type="match status" value="1"/>
</dbReference>
<feature type="compositionally biased region" description="Basic and acidic residues" evidence="8">
    <location>
        <begin position="103"/>
        <end position="128"/>
    </location>
</feature>
<evidence type="ECO:0000256" key="5">
    <source>
        <dbReference type="ARBA" id="ARBA00023222"/>
    </source>
</evidence>
<dbReference type="InterPro" id="IPR002912">
    <property type="entry name" value="ACT_dom"/>
</dbReference>
<evidence type="ECO:0000256" key="4">
    <source>
        <dbReference type="ARBA" id="ARBA00023141"/>
    </source>
</evidence>
<dbReference type="Proteomes" id="UP001296104">
    <property type="component" value="Unassembled WGS sequence"/>
</dbReference>
<dbReference type="SUPFAM" id="SSF53850">
    <property type="entry name" value="Periplasmic binding protein-like II"/>
    <property type="match status" value="2"/>
</dbReference>
<feature type="region of interest" description="Disordered" evidence="8">
    <location>
        <begin position="102"/>
        <end position="150"/>
    </location>
</feature>
<keyword evidence="6" id="KW-0456">Lyase</keyword>
<evidence type="ECO:0000313" key="12">
    <source>
        <dbReference type="Proteomes" id="UP001296104"/>
    </source>
</evidence>
<comment type="caution">
    <text evidence="11">The sequence shown here is derived from an EMBL/GenBank/DDBJ whole genome shotgun (WGS) entry which is preliminary data.</text>
</comment>
<name>A0AAI9E997_9PEZI</name>
<keyword evidence="4" id="KW-0057">Aromatic amino acid biosynthesis</keyword>
<evidence type="ECO:0000256" key="6">
    <source>
        <dbReference type="ARBA" id="ARBA00023239"/>
    </source>
</evidence>
<dbReference type="GO" id="GO:0005737">
    <property type="term" value="C:cytoplasm"/>
    <property type="evidence" value="ECO:0007669"/>
    <property type="project" value="TreeGrafter"/>
</dbReference>
<keyword evidence="3" id="KW-0028">Amino-acid biosynthesis</keyword>
<dbReference type="FunFam" id="3.40.190.10:FF:000034">
    <property type="entry name" value="Chorismate mutase/prephenate dehydratase"/>
    <property type="match status" value="1"/>
</dbReference>
<proteinExistence type="predicted"/>
<evidence type="ECO:0000256" key="1">
    <source>
        <dbReference type="ARBA" id="ARBA00004741"/>
    </source>
</evidence>
<dbReference type="PROSITE" id="PS51671">
    <property type="entry name" value="ACT"/>
    <property type="match status" value="1"/>
</dbReference>
<dbReference type="PROSITE" id="PS51171">
    <property type="entry name" value="PREPHENATE_DEHYDR_3"/>
    <property type="match status" value="1"/>
</dbReference>
<comment type="pathway">
    <text evidence="1">Amino-acid biosynthesis; L-phenylalanine biosynthesis; phenylpyruvate from prephenate: step 1/1.</text>
</comment>
<gene>
    <name evidence="11" type="ORF">LECACI_7A002991</name>
</gene>
<dbReference type="EMBL" id="CAVMBE010000014">
    <property type="protein sequence ID" value="CAK3934830.1"/>
    <property type="molecule type" value="Genomic_DNA"/>
</dbReference>
<evidence type="ECO:0000313" key="11">
    <source>
        <dbReference type="EMBL" id="CAK3934830.1"/>
    </source>
</evidence>
<dbReference type="InterPro" id="IPR008242">
    <property type="entry name" value="Chor_mutase/pphenate_deHydtase"/>
</dbReference>
<dbReference type="PIRSF" id="PIRSF001500">
    <property type="entry name" value="Chor_mut_pdt_Ppr"/>
    <property type="match status" value="1"/>
</dbReference>
<dbReference type="SUPFAM" id="SSF55021">
    <property type="entry name" value="ACT-like"/>
    <property type="match status" value="1"/>
</dbReference>
<evidence type="ECO:0000256" key="8">
    <source>
        <dbReference type="SAM" id="MobiDB-lite"/>
    </source>
</evidence>
<evidence type="ECO:0000259" key="9">
    <source>
        <dbReference type="PROSITE" id="PS51171"/>
    </source>
</evidence>
<dbReference type="AlphaFoldDB" id="A0AAI9E997"/>
<dbReference type="GO" id="GO:0009094">
    <property type="term" value="P:L-phenylalanine biosynthetic process"/>
    <property type="evidence" value="ECO:0007669"/>
    <property type="project" value="UniProtKB-KW"/>
</dbReference>
<keyword evidence="12" id="KW-1185">Reference proteome</keyword>
<accession>A0AAI9E997</accession>
<evidence type="ECO:0000256" key="3">
    <source>
        <dbReference type="ARBA" id="ARBA00022605"/>
    </source>
</evidence>
<dbReference type="PROSITE" id="PS00857">
    <property type="entry name" value="PREPHENATE_DEHYDR_1"/>
    <property type="match status" value="1"/>
</dbReference>
<reference evidence="11" key="1">
    <citation type="submission" date="2023-11" db="EMBL/GenBank/DDBJ databases">
        <authorList>
            <person name="Alioto T."/>
            <person name="Alioto T."/>
            <person name="Gomez Garrido J."/>
        </authorList>
    </citation>
    <scope>NUCLEOTIDE SEQUENCE</scope>
</reference>
<dbReference type="PANTHER" id="PTHR21022">
    <property type="entry name" value="PREPHENATE DEHYDRATASE P PROTEIN"/>
    <property type="match status" value="1"/>
</dbReference>
<dbReference type="CDD" id="cd04905">
    <property type="entry name" value="ACT_CM-PDT"/>
    <property type="match status" value="1"/>
</dbReference>
<dbReference type="GO" id="GO:0004664">
    <property type="term" value="F:prephenate dehydratase activity"/>
    <property type="evidence" value="ECO:0007669"/>
    <property type="project" value="UniProtKB-EC"/>
</dbReference>
<organism evidence="11 12">
    <name type="scientific">Lecanosticta acicola</name>
    <dbReference type="NCBI Taxonomy" id="111012"/>
    <lineage>
        <taxon>Eukaryota</taxon>
        <taxon>Fungi</taxon>
        <taxon>Dikarya</taxon>
        <taxon>Ascomycota</taxon>
        <taxon>Pezizomycotina</taxon>
        <taxon>Dothideomycetes</taxon>
        <taxon>Dothideomycetidae</taxon>
        <taxon>Mycosphaerellales</taxon>
        <taxon>Mycosphaerellaceae</taxon>
        <taxon>Lecanosticta</taxon>
    </lineage>
</organism>
<dbReference type="Gene3D" id="3.30.70.260">
    <property type="match status" value="1"/>
</dbReference>
<dbReference type="InterPro" id="IPR018528">
    <property type="entry name" value="Preph_deHydtase_CS"/>
</dbReference>
<evidence type="ECO:0000259" key="10">
    <source>
        <dbReference type="PROSITE" id="PS51671"/>
    </source>
</evidence>
<feature type="compositionally biased region" description="Polar residues" evidence="8">
    <location>
        <begin position="137"/>
        <end position="148"/>
    </location>
</feature>
<dbReference type="InterPro" id="IPR045865">
    <property type="entry name" value="ACT-like_dom_sf"/>
</dbReference>
<feature type="domain" description="Prephenate dehydratase" evidence="9">
    <location>
        <begin position="5"/>
        <end position="239"/>
    </location>
</feature>
<comment type="catalytic activity">
    <reaction evidence="7">
        <text>prephenate + H(+) = 3-phenylpyruvate + CO2 + H2O</text>
        <dbReference type="Rhea" id="RHEA:21648"/>
        <dbReference type="ChEBI" id="CHEBI:15377"/>
        <dbReference type="ChEBI" id="CHEBI:15378"/>
        <dbReference type="ChEBI" id="CHEBI:16526"/>
        <dbReference type="ChEBI" id="CHEBI:18005"/>
        <dbReference type="ChEBI" id="CHEBI:29934"/>
        <dbReference type="EC" id="4.2.1.51"/>
    </reaction>
</comment>
<dbReference type="CDD" id="cd13532">
    <property type="entry name" value="PBP2_PDT_like"/>
    <property type="match status" value="1"/>
</dbReference>
<dbReference type="EC" id="4.2.1.51" evidence="2"/>
<sequence length="356" mass="39030">MEKPAVAYLGPAASYTNQAAISVFPAEEYELDPQATIHDVFRAVQSGEATHGVVPFENSTNGSVIFTLDLLADRHGQFRDVQVEGEIYLEVEHCLVGHIHRPGSSEREEKERRMSEPWRKLEDKEKEATTTTAQQDGGNANGTNSSNKPLYPLDHITSLHSHPQAWAQCTTFLQTHLPTLPQKDTASTSAAALAVSKDQTKTSAAISSRLSAKLYNLTILAPSIQDLKGNSTRFLILRSTKSPTPPLSQPPANSLEAIELQSYKSLICLKVPHDQPGALAACLAVFANHGINLTNFQSRPSGLGVWQYIFFIEFRGRPRGKGEGAVNAALQELDSQASSWKFLGSWKDVLRKEVKT</sequence>
<dbReference type="Pfam" id="PF00800">
    <property type="entry name" value="PDT"/>
    <property type="match status" value="2"/>
</dbReference>
<feature type="domain" description="ACT" evidence="10">
    <location>
        <begin position="267"/>
        <end position="347"/>
    </location>
</feature>
<evidence type="ECO:0000256" key="2">
    <source>
        <dbReference type="ARBA" id="ARBA00013147"/>
    </source>
</evidence>
<keyword evidence="5" id="KW-0584">Phenylalanine biosynthesis</keyword>
<dbReference type="Gene3D" id="3.40.190.10">
    <property type="entry name" value="Periplasmic binding protein-like II"/>
    <property type="match status" value="2"/>
</dbReference>
<dbReference type="InterPro" id="IPR001086">
    <property type="entry name" value="Preph_deHydtase"/>
</dbReference>
<dbReference type="PANTHER" id="PTHR21022:SF19">
    <property type="entry name" value="PREPHENATE DEHYDRATASE-RELATED"/>
    <property type="match status" value="1"/>
</dbReference>
<evidence type="ECO:0000256" key="7">
    <source>
        <dbReference type="ARBA" id="ARBA00047848"/>
    </source>
</evidence>